<name>A0A150QUI0_SORCE</name>
<accession>A0A150QUI0</accession>
<evidence type="ECO:0000313" key="2">
    <source>
        <dbReference type="Proteomes" id="UP000075260"/>
    </source>
</evidence>
<dbReference type="Proteomes" id="UP000075260">
    <property type="component" value="Unassembled WGS sequence"/>
</dbReference>
<gene>
    <name evidence="1" type="ORF">BE15_34055</name>
</gene>
<protein>
    <recommendedName>
        <fullName evidence="3">N-acetyltransferase domain-containing protein</fullName>
    </recommendedName>
</protein>
<sequence>MHIELVKVKKEHRGKGRDIRLMLKALEASGDVRYITLVAWDDGTGKLLKWYEALGFEKYPAATTTLPAYRIVPNRLRQAALTIHANEL</sequence>
<comment type="caution">
    <text evidence="1">The sequence shown here is derived from an EMBL/GenBank/DDBJ whole genome shotgun (WGS) entry which is preliminary data.</text>
</comment>
<reference evidence="1 2" key="1">
    <citation type="submission" date="2014-02" db="EMBL/GenBank/DDBJ databases">
        <title>The small core and large imbalanced accessory genome model reveals a collaborative survival strategy of Sorangium cellulosum strains in nature.</title>
        <authorList>
            <person name="Han K."/>
            <person name="Peng R."/>
            <person name="Blom J."/>
            <person name="Li Y.-Z."/>
        </authorList>
    </citation>
    <scope>NUCLEOTIDE SEQUENCE [LARGE SCALE GENOMIC DNA]</scope>
    <source>
        <strain evidence="1 2">So0008-312</strain>
    </source>
</reference>
<evidence type="ECO:0000313" key="1">
    <source>
        <dbReference type="EMBL" id="KYF71659.1"/>
    </source>
</evidence>
<dbReference type="Gene3D" id="3.40.630.30">
    <property type="match status" value="1"/>
</dbReference>
<dbReference type="AlphaFoldDB" id="A0A150QUI0"/>
<dbReference type="SUPFAM" id="SSF55729">
    <property type="entry name" value="Acyl-CoA N-acyltransferases (Nat)"/>
    <property type="match status" value="1"/>
</dbReference>
<dbReference type="EMBL" id="JEMA01000320">
    <property type="protein sequence ID" value="KYF71659.1"/>
    <property type="molecule type" value="Genomic_DNA"/>
</dbReference>
<dbReference type="RefSeq" id="WP_061606860.1">
    <property type="nucleotide sequence ID" value="NZ_JEMA01000320.1"/>
</dbReference>
<proteinExistence type="predicted"/>
<dbReference type="InterPro" id="IPR016181">
    <property type="entry name" value="Acyl_CoA_acyltransferase"/>
</dbReference>
<evidence type="ECO:0008006" key="3">
    <source>
        <dbReference type="Google" id="ProtNLM"/>
    </source>
</evidence>
<organism evidence="1 2">
    <name type="scientific">Sorangium cellulosum</name>
    <name type="common">Polyangium cellulosum</name>
    <dbReference type="NCBI Taxonomy" id="56"/>
    <lineage>
        <taxon>Bacteria</taxon>
        <taxon>Pseudomonadati</taxon>
        <taxon>Myxococcota</taxon>
        <taxon>Polyangia</taxon>
        <taxon>Polyangiales</taxon>
        <taxon>Polyangiaceae</taxon>
        <taxon>Sorangium</taxon>
    </lineage>
</organism>